<feature type="signal peptide" evidence="1">
    <location>
        <begin position="1"/>
        <end position="18"/>
    </location>
</feature>
<keyword evidence="1" id="KW-0732">Signal</keyword>
<gene>
    <name evidence="2" type="ORF">ASPVEDRAFT_38701</name>
</gene>
<proteinExistence type="predicted"/>
<evidence type="ECO:0000313" key="3">
    <source>
        <dbReference type="Proteomes" id="UP000184073"/>
    </source>
</evidence>
<dbReference type="OrthoDB" id="4508538at2759"/>
<evidence type="ECO:0000256" key="1">
    <source>
        <dbReference type="SAM" id="SignalP"/>
    </source>
</evidence>
<organism evidence="2 3">
    <name type="scientific">Aspergillus versicolor CBS 583.65</name>
    <dbReference type="NCBI Taxonomy" id="1036611"/>
    <lineage>
        <taxon>Eukaryota</taxon>
        <taxon>Fungi</taxon>
        <taxon>Dikarya</taxon>
        <taxon>Ascomycota</taxon>
        <taxon>Pezizomycotina</taxon>
        <taxon>Eurotiomycetes</taxon>
        <taxon>Eurotiomycetidae</taxon>
        <taxon>Eurotiales</taxon>
        <taxon>Aspergillaceae</taxon>
        <taxon>Aspergillus</taxon>
        <taxon>Aspergillus subgen. Nidulantes</taxon>
    </lineage>
</organism>
<dbReference type="AlphaFoldDB" id="A0A1L9PCJ3"/>
<dbReference type="RefSeq" id="XP_040665001.1">
    <property type="nucleotide sequence ID" value="XM_040811762.1"/>
</dbReference>
<dbReference type="VEuPathDB" id="FungiDB:ASPVEDRAFT_38701"/>
<name>A0A1L9PCJ3_ASPVE</name>
<protein>
    <recommendedName>
        <fullName evidence="4">Granulins domain-containing protein</fullName>
    </recommendedName>
</protein>
<dbReference type="EMBL" id="KV878126">
    <property type="protein sequence ID" value="OJI99238.1"/>
    <property type="molecule type" value="Genomic_DNA"/>
</dbReference>
<accession>A0A1L9PCJ3</accession>
<evidence type="ECO:0008006" key="4">
    <source>
        <dbReference type="Google" id="ProtNLM"/>
    </source>
</evidence>
<keyword evidence="3" id="KW-1185">Reference proteome</keyword>
<sequence length="173" mass="18388">MRLSSISLALVLAPLAIATPNLAAESNDAITKRSPMPMKPLSSSAHVLARSPQDNDEVCSSDQKRCGDACVDQDYTCCPDDVSGGCPSNEECQRDNGKWGCCPDGDDCSWDDDDDDDDDSFVDRVKDGVNDVGDDIKDTWDDIWDDDEDAAGMLKPGAGAALVAALAVAFIPL</sequence>
<dbReference type="GeneID" id="63727273"/>
<feature type="chain" id="PRO_5012318403" description="Granulins domain-containing protein" evidence="1">
    <location>
        <begin position="19"/>
        <end position="173"/>
    </location>
</feature>
<evidence type="ECO:0000313" key="2">
    <source>
        <dbReference type="EMBL" id="OJI99238.1"/>
    </source>
</evidence>
<dbReference type="Proteomes" id="UP000184073">
    <property type="component" value="Unassembled WGS sequence"/>
</dbReference>
<dbReference type="STRING" id="1036611.A0A1L9PCJ3"/>
<reference evidence="3" key="1">
    <citation type="journal article" date="2017" name="Genome Biol.">
        <title>Comparative genomics reveals high biological diversity and specific adaptations in the industrially and medically important fungal genus Aspergillus.</title>
        <authorList>
            <person name="de Vries R.P."/>
            <person name="Riley R."/>
            <person name="Wiebenga A."/>
            <person name="Aguilar-Osorio G."/>
            <person name="Amillis S."/>
            <person name="Uchima C.A."/>
            <person name="Anderluh G."/>
            <person name="Asadollahi M."/>
            <person name="Askin M."/>
            <person name="Barry K."/>
            <person name="Battaglia E."/>
            <person name="Bayram O."/>
            <person name="Benocci T."/>
            <person name="Braus-Stromeyer S.A."/>
            <person name="Caldana C."/>
            <person name="Canovas D."/>
            <person name="Cerqueira G.C."/>
            <person name="Chen F."/>
            <person name="Chen W."/>
            <person name="Choi C."/>
            <person name="Clum A."/>
            <person name="Dos Santos R.A."/>
            <person name="Damasio A.R."/>
            <person name="Diallinas G."/>
            <person name="Emri T."/>
            <person name="Fekete E."/>
            <person name="Flipphi M."/>
            <person name="Freyberg S."/>
            <person name="Gallo A."/>
            <person name="Gournas C."/>
            <person name="Habgood R."/>
            <person name="Hainaut M."/>
            <person name="Harispe M.L."/>
            <person name="Henrissat B."/>
            <person name="Hilden K.S."/>
            <person name="Hope R."/>
            <person name="Hossain A."/>
            <person name="Karabika E."/>
            <person name="Karaffa L."/>
            <person name="Karanyi Z."/>
            <person name="Krasevec N."/>
            <person name="Kuo A."/>
            <person name="Kusch H."/>
            <person name="LaButti K."/>
            <person name="Lagendijk E.L."/>
            <person name="Lapidus A."/>
            <person name="Levasseur A."/>
            <person name="Lindquist E."/>
            <person name="Lipzen A."/>
            <person name="Logrieco A.F."/>
            <person name="MacCabe A."/>
            <person name="Maekelae M.R."/>
            <person name="Malavazi I."/>
            <person name="Melin P."/>
            <person name="Meyer V."/>
            <person name="Mielnichuk N."/>
            <person name="Miskei M."/>
            <person name="Molnar A.P."/>
            <person name="Mule G."/>
            <person name="Ngan C.Y."/>
            <person name="Orejas M."/>
            <person name="Orosz E."/>
            <person name="Ouedraogo J.P."/>
            <person name="Overkamp K.M."/>
            <person name="Park H.-S."/>
            <person name="Perrone G."/>
            <person name="Piumi F."/>
            <person name="Punt P.J."/>
            <person name="Ram A.F."/>
            <person name="Ramon A."/>
            <person name="Rauscher S."/>
            <person name="Record E."/>
            <person name="Riano-Pachon D.M."/>
            <person name="Robert V."/>
            <person name="Roehrig J."/>
            <person name="Ruller R."/>
            <person name="Salamov A."/>
            <person name="Salih N.S."/>
            <person name="Samson R.A."/>
            <person name="Sandor E."/>
            <person name="Sanguinetti M."/>
            <person name="Schuetze T."/>
            <person name="Sepcic K."/>
            <person name="Shelest E."/>
            <person name="Sherlock G."/>
            <person name="Sophianopoulou V."/>
            <person name="Squina F.M."/>
            <person name="Sun H."/>
            <person name="Susca A."/>
            <person name="Todd R.B."/>
            <person name="Tsang A."/>
            <person name="Unkles S.E."/>
            <person name="van de Wiele N."/>
            <person name="van Rossen-Uffink D."/>
            <person name="Oliveira J.V."/>
            <person name="Vesth T.C."/>
            <person name="Visser J."/>
            <person name="Yu J.-H."/>
            <person name="Zhou M."/>
            <person name="Andersen M.R."/>
            <person name="Archer D.B."/>
            <person name="Baker S.E."/>
            <person name="Benoit I."/>
            <person name="Brakhage A.A."/>
            <person name="Braus G.H."/>
            <person name="Fischer R."/>
            <person name="Frisvad J.C."/>
            <person name="Goldman G.H."/>
            <person name="Houbraken J."/>
            <person name="Oakley B."/>
            <person name="Pocsi I."/>
            <person name="Scazzocchio C."/>
            <person name="Seiboth B."/>
            <person name="vanKuyk P.A."/>
            <person name="Wortman J."/>
            <person name="Dyer P.S."/>
            <person name="Grigoriev I.V."/>
        </authorList>
    </citation>
    <scope>NUCLEOTIDE SEQUENCE [LARGE SCALE GENOMIC DNA]</scope>
    <source>
        <strain evidence="3">CBS 583.65</strain>
    </source>
</reference>